<reference evidence="2 3" key="1">
    <citation type="journal article" date="2021" name="Nat. Plants">
        <title>The Taxus genome provides insights into paclitaxel biosynthesis.</title>
        <authorList>
            <person name="Xiong X."/>
            <person name="Gou J."/>
            <person name="Liao Q."/>
            <person name="Li Y."/>
            <person name="Zhou Q."/>
            <person name="Bi G."/>
            <person name="Li C."/>
            <person name="Du R."/>
            <person name="Wang X."/>
            <person name="Sun T."/>
            <person name="Guo L."/>
            <person name="Liang H."/>
            <person name="Lu P."/>
            <person name="Wu Y."/>
            <person name="Zhang Z."/>
            <person name="Ro D.K."/>
            <person name="Shang Y."/>
            <person name="Huang S."/>
            <person name="Yan J."/>
        </authorList>
    </citation>
    <scope>NUCLEOTIDE SEQUENCE [LARGE SCALE GENOMIC DNA]</scope>
    <source>
        <strain evidence="2">Ta-2019</strain>
    </source>
</reference>
<organism evidence="2 3">
    <name type="scientific">Taxus chinensis</name>
    <name type="common">Chinese yew</name>
    <name type="synonym">Taxus wallichiana var. chinensis</name>
    <dbReference type="NCBI Taxonomy" id="29808"/>
    <lineage>
        <taxon>Eukaryota</taxon>
        <taxon>Viridiplantae</taxon>
        <taxon>Streptophyta</taxon>
        <taxon>Embryophyta</taxon>
        <taxon>Tracheophyta</taxon>
        <taxon>Spermatophyta</taxon>
        <taxon>Pinopsida</taxon>
        <taxon>Pinidae</taxon>
        <taxon>Conifers II</taxon>
        <taxon>Cupressales</taxon>
        <taxon>Taxaceae</taxon>
        <taxon>Taxus</taxon>
    </lineage>
</organism>
<dbReference type="GO" id="GO:0012505">
    <property type="term" value="C:endomembrane system"/>
    <property type="evidence" value="ECO:0007669"/>
    <property type="project" value="TreeGrafter"/>
</dbReference>
<dbReference type="PANTHER" id="PTHR14894">
    <property type="entry name" value="CDK5 REGULATORY SUBUNIT-ASSOCIATED PROTEIN 3"/>
    <property type="match status" value="1"/>
</dbReference>
<dbReference type="OMA" id="CRLYEKN"/>
<keyword evidence="3" id="KW-1185">Reference proteome</keyword>
<feature type="non-terminal residue" evidence="2">
    <location>
        <position position="1"/>
    </location>
</feature>
<gene>
    <name evidence="2" type="ORF">KI387_013255</name>
</gene>
<evidence type="ECO:0000256" key="1">
    <source>
        <dbReference type="ARBA" id="ARBA00007478"/>
    </source>
</evidence>
<sequence length="554" mass="62562">WLIDRRRISSDWRKRLSSLKARIASALQSLPKELDPWFQTLHPESIGYLEAKRVFGILSESTPEIRNIFGRLSGAAGEWDAIVRAFEKDCLYLGEAAQIIVQNVNYELPYEKKHIQKIQQQLVDLERKEAELKRSANISAMKYQEACQELGLKGKNIRVELLEVAKTLPTTFAKIVEILCGNTVNQALEYYQAFVEHARTEKGKVSVNVLASLRDIHAGHLILDVFFGHEISTTMVMPSNINSTLSKKVNITEAEISLNEIEWNVNAAADEMAEIDWEIEPVEQIETSENSMMQEDVQPATENVDFVSAENALNDKFQSSDTKDGGVDWNVDDTGASEAVQPVICWDISIEDVSGAVGEMSNEVQLSASHFNGVAENGMHPNSPLLETEYRNKLLDDLFELKAFLNQRKVEMESEETSSLQHQVQAVAPPALQIYGHDSLCAMLSDLLRATSLLTNRKTRDLIMILNSKRFLDRLESSLIQKKEYEAKLLESMKELSKRRMELRDQLSSSWSKQEAAITKTRNLKMLCERSLSAMFDGRPVNLIGEINNVLGQL</sequence>
<name>A0AA38CQC0_TAXCH</name>
<dbReference type="AlphaFoldDB" id="A0AA38CQC0"/>
<dbReference type="InterPro" id="IPR008491">
    <property type="entry name" value="CDK5RAP3"/>
</dbReference>
<evidence type="ECO:0000313" key="2">
    <source>
        <dbReference type="EMBL" id="KAH9301672.1"/>
    </source>
</evidence>
<dbReference type="GO" id="GO:0007346">
    <property type="term" value="P:regulation of mitotic cell cycle"/>
    <property type="evidence" value="ECO:0007669"/>
    <property type="project" value="TreeGrafter"/>
</dbReference>
<dbReference type="Pfam" id="PF05600">
    <property type="entry name" value="CDK5RAP3"/>
    <property type="match status" value="1"/>
</dbReference>
<comment type="caution">
    <text evidence="2">The sequence shown here is derived from an EMBL/GenBank/DDBJ whole genome shotgun (WGS) entry which is preliminary data.</text>
</comment>
<dbReference type="Proteomes" id="UP000824469">
    <property type="component" value="Unassembled WGS sequence"/>
</dbReference>
<accession>A0AA38CQC0</accession>
<evidence type="ECO:0008006" key="4">
    <source>
        <dbReference type="Google" id="ProtNLM"/>
    </source>
</evidence>
<proteinExistence type="inferred from homology"/>
<dbReference type="EMBL" id="JAHRHJ020000009">
    <property type="protein sequence ID" value="KAH9301672.1"/>
    <property type="molecule type" value="Genomic_DNA"/>
</dbReference>
<dbReference type="PANTHER" id="PTHR14894:SF0">
    <property type="entry name" value="CDK5 REGULATORY SUBUNIT-ASSOCIATED PROTEIN 3"/>
    <property type="match status" value="1"/>
</dbReference>
<comment type="similarity">
    <text evidence="1">Belongs to the CDK5RAP3 family.</text>
</comment>
<protein>
    <recommendedName>
        <fullName evidence="4">CDK5RAP3-like protein</fullName>
    </recommendedName>
</protein>
<evidence type="ECO:0000313" key="3">
    <source>
        <dbReference type="Proteomes" id="UP000824469"/>
    </source>
</evidence>